<protein>
    <submittedName>
        <fullName evidence="1">Uncharacterized protein</fullName>
    </submittedName>
</protein>
<dbReference type="EMBL" id="BSOW01000033">
    <property type="protein sequence ID" value="GLR90343.1"/>
    <property type="molecule type" value="Genomic_DNA"/>
</dbReference>
<comment type="caution">
    <text evidence="1">The sequence shown here is derived from an EMBL/GenBank/DDBJ whole genome shotgun (WGS) entry which is preliminary data.</text>
</comment>
<accession>A0ABQ6B8I5</accession>
<dbReference type="Proteomes" id="UP001156905">
    <property type="component" value="Unassembled WGS sequence"/>
</dbReference>
<proteinExistence type="predicted"/>
<gene>
    <name evidence="1" type="ORF">GCM10007857_70580</name>
</gene>
<name>A0ABQ6B8I5_9BRAD</name>
<sequence>MALRLHKHRPAGSETAQRIVQPAGNRDKFGRHGTFEIWSPESGRPLKRAILIEDHPLINQRRPGQKVGKTRV</sequence>
<reference evidence="2" key="1">
    <citation type="journal article" date="2019" name="Int. J. Syst. Evol. Microbiol.">
        <title>The Global Catalogue of Microorganisms (GCM) 10K type strain sequencing project: providing services to taxonomists for standard genome sequencing and annotation.</title>
        <authorList>
            <consortium name="The Broad Institute Genomics Platform"/>
            <consortium name="The Broad Institute Genome Sequencing Center for Infectious Disease"/>
            <person name="Wu L."/>
            <person name="Ma J."/>
        </authorList>
    </citation>
    <scope>NUCLEOTIDE SEQUENCE [LARGE SCALE GENOMIC DNA]</scope>
    <source>
        <strain evidence="2">NBRC 102520</strain>
    </source>
</reference>
<evidence type="ECO:0000313" key="2">
    <source>
        <dbReference type="Proteomes" id="UP001156905"/>
    </source>
</evidence>
<evidence type="ECO:0000313" key="1">
    <source>
        <dbReference type="EMBL" id="GLR90343.1"/>
    </source>
</evidence>
<organism evidence="1 2">
    <name type="scientific">Bradyrhizobium iriomotense</name>
    <dbReference type="NCBI Taxonomy" id="441950"/>
    <lineage>
        <taxon>Bacteria</taxon>
        <taxon>Pseudomonadati</taxon>
        <taxon>Pseudomonadota</taxon>
        <taxon>Alphaproteobacteria</taxon>
        <taxon>Hyphomicrobiales</taxon>
        <taxon>Nitrobacteraceae</taxon>
        <taxon>Bradyrhizobium</taxon>
    </lineage>
</organism>
<keyword evidence="2" id="KW-1185">Reference proteome</keyword>